<keyword evidence="2" id="KW-1133">Transmembrane helix</keyword>
<sequence>MKSIRRFCSGSVRIQMTGESPERFFNLCAASGLDIWDVIFSKGNYIFSMGIHDFFSSKPFIKKAKIRLRIQQKLGLPFFLHKNRKRKLWAAGFLSFFVFLWVLSFFVWDIGYQGNVMYTDDELSHFLDTLGIHCGIMKNQVSCEELEAALRNEYEGITWVSARLSGTKLYIHVKENDVPLEIPVKDDSPCDLAAESDGTITSMIVRSGIPLVKPGDEVEKGQILVSGMVPITDDGGTVISGRYVHSDADIIAVRERTESREIPLWHEKEEKTGRVRKGLMMNIKEHSFVWLLPNFRNTEWKTVTEIRKIRLFGDFYLPMELGFITSGEVSSYDVKYTEKELEELGEAYKNEIAEKLMEKGVQIIENNVKILVNGSSCRFEVTMRTEESIEMETEIEAQGETQGEQPADEHN</sequence>
<dbReference type="EMBL" id="JAQLGM010000041">
    <property type="protein sequence ID" value="MDB2001524.1"/>
    <property type="molecule type" value="Genomic_DNA"/>
</dbReference>
<comment type="caution">
    <text evidence="3">The sequence shown here is derived from an EMBL/GenBank/DDBJ whole genome shotgun (WGS) entry which is preliminary data.</text>
</comment>
<dbReference type="Pfam" id="PF06898">
    <property type="entry name" value="YqfD"/>
    <property type="match status" value="1"/>
</dbReference>
<dbReference type="RefSeq" id="WP_003504068.1">
    <property type="nucleotide sequence ID" value="NZ_CABHNX010000246.1"/>
</dbReference>
<dbReference type="Proteomes" id="UP001300871">
    <property type="component" value="Unassembled WGS sequence"/>
</dbReference>
<dbReference type="AlphaFoldDB" id="A0AAW5F3J8"/>
<reference evidence="3" key="1">
    <citation type="journal article" date="2022" name="Cell Host Microbe">
        <title>Colonization of the live biotherapeutic product VE303 and modulation of the microbiota and metabolites in healthy volunteers.</title>
        <authorList>
            <person name="Dsouza M."/>
            <person name="Menon R."/>
            <person name="Crossette E."/>
            <person name="Bhattarai S.K."/>
            <person name="Schneider J."/>
            <person name="Kim Y.G."/>
            <person name="Reddy S."/>
            <person name="Caballero S."/>
            <person name="Felix C."/>
            <person name="Cornacchione L."/>
            <person name="Hendrickson J."/>
            <person name="Watson A.R."/>
            <person name="Minot S.S."/>
            <person name="Greenfield N."/>
            <person name="Schopf L."/>
            <person name="Szabady R."/>
            <person name="Patarroyo J."/>
            <person name="Smith W."/>
            <person name="Harrison P."/>
            <person name="Kuijper E.J."/>
            <person name="Kelly C.P."/>
            <person name="Olle B."/>
            <person name="Bobilev D."/>
            <person name="Silber J.L."/>
            <person name="Bucci V."/>
            <person name="Roberts B."/>
            <person name="Faith J."/>
            <person name="Norman J.M."/>
        </authorList>
    </citation>
    <scope>NUCLEOTIDE SEQUENCE</scope>
    <source>
        <strain evidence="3">VE303-04</strain>
    </source>
</reference>
<feature type="region of interest" description="Disordered" evidence="1">
    <location>
        <begin position="392"/>
        <end position="411"/>
    </location>
</feature>
<name>A0AAW5F3J8_CLOSY</name>
<gene>
    <name evidence="3" type="ORF">K5I21_09120</name>
    <name evidence="4" type="ORF">PM006_15070</name>
</gene>
<reference evidence="4" key="2">
    <citation type="submission" date="2023-01" db="EMBL/GenBank/DDBJ databases">
        <title>Human gut microbiome strain richness.</title>
        <authorList>
            <person name="Chen-Liaw A."/>
        </authorList>
    </citation>
    <scope>NUCLEOTIDE SEQUENCE</scope>
    <source>
        <strain evidence="4">B1_m1001713B170214d0_201011</strain>
    </source>
</reference>
<dbReference type="EMBL" id="JAINVB010000001">
    <property type="protein sequence ID" value="MCK0086023.1"/>
    <property type="molecule type" value="Genomic_DNA"/>
</dbReference>
<organism evidence="3 5">
    <name type="scientific">Clostridium symbiosum</name>
    <name type="common">Bacteroides symbiosus</name>
    <dbReference type="NCBI Taxonomy" id="1512"/>
    <lineage>
        <taxon>Bacteria</taxon>
        <taxon>Bacillati</taxon>
        <taxon>Bacillota</taxon>
        <taxon>Clostridia</taxon>
        <taxon>Lachnospirales</taxon>
        <taxon>Lachnospiraceae</taxon>
        <taxon>Otoolea</taxon>
    </lineage>
</organism>
<dbReference type="InterPro" id="IPR010690">
    <property type="entry name" value="YqfD"/>
</dbReference>
<dbReference type="GeneID" id="57970866"/>
<feature type="transmembrane region" description="Helical" evidence="2">
    <location>
        <begin position="88"/>
        <end position="108"/>
    </location>
</feature>
<proteinExistence type="predicted"/>
<evidence type="ECO:0000256" key="1">
    <source>
        <dbReference type="SAM" id="MobiDB-lite"/>
    </source>
</evidence>
<evidence type="ECO:0000313" key="4">
    <source>
        <dbReference type="EMBL" id="MDB2001524.1"/>
    </source>
</evidence>
<keyword evidence="2" id="KW-0472">Membrane</keyword>
<evidence type="ECO:0000313" key="5">
    <source>
        <dbReference type="Proteomes" id="UP001203136"/>
    </source>
</evidence>
<accession>A0AAW5F3J8</accession>
<dbReference type="Proteomes" id="UP001203136">
    <property type="component" value="Unassembled WGS sequence"/>
</dbReference>
<protein>
    <submittedName>
        <fullName evidence="3">Sporulation protein YqfD</fullName>
    </submittedName>
</protein>
<evidence type="ECO:0000313" key="3">
    <source>
        <dbReference type="EMBL" id="MCK0086023.1"/>
    </source>
</evidence>
<evidence type="ECO:0000256" key="2">
    <source>
        <dbReference type="SAM" id="Phobius"/>
    </source>
</evidence>
<keyword evidence="2" id="KW-0812">Transmembrane</keyword>